<dbReference type="EMBL" id="JAUSVX010000003">
    <property type="protein sequence ID" value="MDQ0469222.1"/>
    <property type="molecule type" value="Genomic_DNA"/>
</dbReference>
<dbReference type="Pfam" id="PF12399">
    <property type="entry name" value="BCA_ABC_TP_C"/>
    <property type="match status" value="1"/>
</dbReference>
<reference evidence="6 7" key="1">
    <citation type="submission" date="2023-07" db="EMBL/GenBank/DDBJ databases">
        <title>Genomic Encyclopedia of Type Strains, Phase IV (KMG-IV): sequencing the most valuable type-strain genomes for metagenomic binning, comparative biology and taxonomic classification.</title>
        <authorList>
            <person name="Goeker M."/>
        </authorList>
    </citation>
    <scope>NUCLEOTIDE SEQUENCE [LARGE SCALE GENOMIC DNA]</scope>
    <source>
        <strain evidence="6 7">DSM 19619</strain>
    </source>
</reference>
<gene>
    <name evidence="6" type="ORF">QO011_002233</name>
</gene>
<organism evidence="6 7">
    <name type="scientific">Labrys wisconsinensis</name>
    <dbReference type="NCBI Taxonomy" id="425677"/>
    <lineage>
        <taxon>Bacteria</taxon>
        <taxon>Pseudomonadati</taxon>
        <taxon>Pseudomonadota</taxon>
        <taxon>Alphaproteobacteria</taxon>
        <taxon>Hyphomicrobiales</taxon>
        <taxon>Xanthobacteraceae</taxon>
        <taxon>Labrys</taxon>
    </lineage>
</organism>
<dbReference type="SUPFAM" id="SSF52540">
    <property type="entry name" value="P-loop containing nucleoside triphosphate hydrolases"/>
    <property type="match status" value="1"/>
</dbReference>
<dbReference type="PROSITE" id="PS50893">
    <property type="entry name" value="ABC_TRANSPORTER_2"/>
    <property type="match status" value="1"/>
</dbReference>
<protein>
    <submittedName>
        <fullName evidence="6">ABC-type branched-subunit amino acid transport system ATPase component</fullName>
    </submittedName>
</protein>
<comment type="similarity">
    <text evidence="1">Belongs to the ABC transporter superfamily.</text>
</comment>
<evidence type="ECO:0000259" key="5">
    <source>
        <dbReference type="PROSITE" id="PS50893"/>
    </source>
</evidence>
<dbReference type="SMART" id="SM00382">
    <property type="entry name" value="AAA"/>
    <property type="match status" value="1"/>
</dbReference>
<dbReference type="Gene3D" id="3.40.50.300">
    <property type="entry name" value="P-loop containing nucleotide triphosphate hydrolases"/>
    <property type="match status" value="1"/>
</dbReference>
<evidence type="ECO:0000256" key="4">
    <source>
        <dbReference type="ARBA" id="ARBA00022840"/>
    </source>
</evidence>
<evidence type="ECO:0000313" key="6">
    <source>
        <dbReference type="EMBL" id="MDQ0469222.1"/>
    </source>
</evidence>
<dbReference type="Pfam" id="PF00005">
    <property type="entry name" value="ABC_tran"/>
    <property type="match status" value="1"/>
</dbReference>
<proteinExistence type="inferred from homology"/>
<dbReference type="Proteomes" id="UP001242480">
    <property type="component" value="Unassembled WGS sequence"/>
</dbReference>
<dbReference type="InterPro" id="IPR003593">
    <property type="entry name" value="AAA+_ATPase"/>
</dbReference>
<evidence type="ECO:0000313" key="7">
    <source>
        <dbReference type="Proteomes" id="UP001242480"/>
    </source>
</evidence>
<dbReference type="InterPro" id="IPR051120">
    <property type="entry name" value="ABC_AA/LPS_Transport"/>
</dbReference>
<dbReference type="InterPro" id="IPR027417">
    <property type="entry name" value="P-loop_NTPase"/>
</dbReference>
<feature type="domain" description="ABC transporter" evidence="5">
    <location>
        <begin position="4"/>
        <end position="232"/>
    </location>
</feature>
<dbReference type="RefSeq" id="WP_307271620.1">
    <property type="nucleotide sequence ID" value="NZ_JAUSVX010000003.1"/>
</dbReference>
<evidence type="ECO:0000256" key="3">
    <source>
        <dbReference type="ARBA" id="ARBA00022741"/>
    </source>
</evidence>
<dbReference type="PANTHER" id="PTHR45772:SF9">
    <property type="entry name" value="CONSERVED COMPONENT OF ABC TRANSPORTER FOR NATURAL AMINO ACIDS"/>
    <property type="match status" value="1"/>
</dbReference>
<dbReference type="InterPro" id="IPR017871">
    <property type="entry name" value="ABC_transporter-like_CS"/>
</dbReference>
<comment type="caution">
    <text evidence="6">The sequence shown here is derived from an EMBL/GenBank/DDBJ whole genome shotgun (WGS) entry which is preliminary data.</text>
</comment>
<keyword evidence="7" id="KW-1185">Reference proteome</keyword>
<dbReference type="InterPro" id="IPR032823">
    <property type="entry name" value="BCA_ABC_TP_C"/>
</dbReference>
<name>A0ABU0J4N5_9HYPH</name>
<keyword evidence="2" id="KW-0813">Transport</keyword>
<evidence type="ECO:0000256" key="1">
    <source>
        <dbReference type="ARBA" id="ARBA00005417"/>
    </source>
</evidence>
<dbReference type="PANTHER" id="PTHR45772">
    <property type="entry name" value="CONSERVED COMPONENT OF ABC TRANSPORTER FOR NATURAL AMINO ACIDS-RELATED"/>
    <property type="match status" value="1"/>
</dbReference>
<sequence>MPVLEAHDLAKAFGGHRAVDGVSLALAEGEILALVGPNGAGKTSLLNLLAGQMPPTSGTVRLHGVDVTALAPSHGRRRALLRSFQNGGTFGRLSAVENVALAAIARGEHRSRAEAAARAALAEVGLQPVADWRADTLSGGQRKLIDFARLLVVRPAVALLDEPTAGVSPAIMDVMRAVLLAERARGLGAIIVSHDLPWVFDLCSRVVVLAGGRPLAEGGPDAVAADPAVQEAYLA</sequence>
<dbReference type="PROSITE" id="PS00211">
    <property type="entry name" value="ABC_TRANSPORTER_1"/>
    <property type="match status" value="1"/>
</dbReference>
<evidence type="ECO:0000256" key="2">
    <source>
        <dbReference type="ARBA" id="ARBA00022448"/>
    </source>
</evidence>
<keyword evidence="4" id="KW-0067">ATP-binding</keyword>
<keyword evidence="3" id="KW-0547">Nucleotide-binding</keyword>
<dbReference type="InterPro" id="IPR003439">
    <property type="entry name" value="ABC_transporter-like_ATP-bd"/>
</dbReference>
<accession>A0ABU0J4N5</accession>